<keyword evidence="2 3" id="KW-0802">TPR repeat</keyword>
<dbReference type="SUPFAM" id="SSF48452">
    <property type="entry name" value="TPR-like"/>
    <property type="match status" value="1"/>
</dbReference>
<dbReference type="PROSITE" id="PS50005">
    <property type="entry name" value="TPR"/>
    <property type="match status" value="4"/>
</dbReference>
<dbReference type="Pfam" id="PF25000">
    <property type="entry name" value="DUF7779"/>
    <property type="match status" value="1"/>
</dbReference>
<dbReference type="NCBIfam" id="NF040586">
    <property type="entry name" value="FxSxx_TPR"/>
    <property type="match status" value="1"/>
</dbReference>
<dbReference type="SMART" id="SM00028">
    <property type="entry name" value="TPR"/>
    <property type="match status" value="9"/>
</dbReference>
<dbReference type="InterPro" id="IPR000157">
    <property type="entry name" value="TIR_dom"/>
</dbReference>
<dbReference type="Pfam" id="PF13374">
    <property type="entry name" value="TPR_10"/>
    <property type="match status" value="1"/>
</dbReference>
<dbReference type="GO" id="GO:0007165">
    <property type="term" value="P:signal transduction"/>
    <property type="evidence" value="ECO:0007669"/>
    <property type="project" value="InterPro"/>
</dbReference>
<keyword evidence="1" id="KW-0677">Repeat</keyword>
<evidence type="ECO:0000259" key="4">
    <source>
        <dbReference type="PROSITE" id="PS50104"/>
    </source>
</evidence>
<protein>
    <submittedName>
        <fullName evidence="5">Tetratricopeptide repeat protein</fullName>
    </submittedName>
</protein>
<dbReference type="InterPro" id="IPR019734">
    <property type="entry name" value="TPR_rpt"/>
</dbReference>
<keyword evidence="6" id="KW-1185">Reference proteome</keyword>
<dbReference type="Pfam" id="PF00931">
    <property type="entry name" value="NB-ARC"/>
    <property type="match status" value="1"/>
</dbReference>
<dbReference type="InterPro" id="IPR056681">
    <property type="entry name" value="DUF7779"/>
</dbReference>
<dbReference type="EMBL" id="CP035758">
    <property type="protein sequence ID" value="QBD78566.1"/>
    <property type="molecule type" value="Genomic_DNA"/>
</dbReference>
<dbReference type="Gene3D" id="3.40.50.300">
    <property type="entry name" value="P-loop containing nucleotide triphosphate hydrolases"/>
    <property type="match status" value="1"/>
</dbReference>
<dbReference type="Pfam" id="PF13676">
    <property type="entry name" value="TIR_2"/>
    <property type="match status" value="1"/>
</dbReference>
<feature type="repeat" description="TPR" evidence="3">
    <location>
        <begin position="828"/>
        <end position="861"/>
    </location>
</feature>
<evidence type="ECO:0000256" key="2">
    <source>
        <dbReference type="ARBA" id="ARBA00022803"/>
    </source>
</evidence>
<dbReference type="Gene3D" id="3.40.50.10140">
    <property type="entry name" value="Toll/interleukin-1 receptor homology (TIR) domain"/>
    <property type="match status" value="1"/>
</dbReference>
<evidence type="ECO:0000256" key="3">
    <source>
        <dbReference type="PROSITE-ProRule" id="PRU00339"/>
    </source>
</evidence>
<evidence type="ECO:0000256" key="1">
    <source>
        <dbReference type="ARBA" id="ARBA00022737"/>
    </source>
</evidence>
<dbReference type="InterPro" id="IPR002182">
    <property type="entry name" value="NB-ARC"/>
</dbReference>
<proteinExistence type="predicted"/>
<accession>A0A4P6JUE9</accession>
<dbReference type="InterPro" id="IPR027417">
    <property type="entry name" value="P-loop_NTPase"/>
</dbReference>
<feature type="domain" description="TIR" evidence="4">
    <location>
        <begin position="9"/>
        <end position="155"/>
    </location>
</feature>
<sequence length="1031" mass="117730">MATRARRRRPRCIFMSYAYKDRAFRDALNVHLSSLKRTDVIGDWHEHEILPGSDWQEVVDERLSQADIILLLITPDFVSSNFCYCVEMERALERHETGEARVIPILFRPTYRKGLPFTKLQGLPRDEREIGKAVSEWEDQDRAYVEIVEGIVKAIEDSAGSSSQRTGSLQDKQDHIWNIPYRSNPFFTARDELLNTISETFIANRGETPFMLAISGLAGIGKTQLALEYGYRHKTDYKAVCWLRGDSLENLTADFARLAHVFNLPEKKEAEQGIIAAAVKRYLQRSAGWLLIIDNLESFEFLDEVVPSEGQGDILLTTRAKSAAAMVAEVKLVEKMAPDEGALFLLRRSGKIKKDRRADTISPAIWEKARELCMLMDGLPLALEQAGAYIAKTQESIADFVQLYRDYEVDLLKQHEKTATDYPWSVATTFALCMDSVRRRDRAAWELLQLCAFLQPDAIPLELFRCGAPDFETQLQQVVSNKLKLNAALASLLGLSLIQRNSDEASISIHRLVQVVIRNEMDESTQRIWAERALRALNRAFPLPDYPSWLRCEQYLPHVLQAFTWVEQWHFTFREAGQLLWHAGKYLYERAHYLDAQKLCELALSIAEQRADAQAETAGILYSLGRIYASQEDFPRAQQCYERALEMGERIWSVPHREIARMYHHLGELFHDQGQFLEAERYYQRSLAIREQLYGTMHPETAASLNNLAGIREELGDYAKARELYEKSLELREGLLEAWHPELAESLSNVARFYRAIGLYNEAQPLYERAIAAYQHLFGDEHPTVATCQHNYGAFCVDLARYEQAEQLLQQALQVRLQLWGERHVSVAGSWHQLARLASKQGRYEQARELYERALAVYERVYGREHAYTALVLSNLGGLYLAQGDYARAEAILSEAITSFKKREDPSLPDTALALSLLGQVYLRQASYAIAQQWLSEALAIRQKKLGLVQPETAMSLKNLGDLASAQGEEEQAEQFYWQALQIIVTPLGLTHPDVVELLASYSQLLRKQGRQDELETFIQAQDASPEVEEC</sequence>
<evidence type="ECO:0000313" key="6">
    <source>
        <dbReference type="Proteomes" id="UP000290365"/>
    </source>
</evidence>
<dbReference type="KEGG" id="kbs:EPA93_22240"/>
<dbReference type="InterPro" id="IPR035897">
    <property type="entry name" value="Toll_tir_struct_dom_sf"/>
</dbReference>
<evidence type="ECO:0000313" key="5">
    <source>
        <dbReference type="EMBL" id="QBD78566.1"/>
    </source>
</evidence>
<organism evidence="5 6">
    <name type="scientific">Ktedonosporobacter rubrisoli</name>
    <dbReference type="NCBI Taxonomy" id="2509675"/>
    <lineage>
        <taxon>Bacteria</taxon>
        <taxon>Bacillati</taxon>
        <taxon>Chloroflexota</taxon>
        <taxon>Ktedonobacteria</taxon>
        <taxon>Ktedonobacterales</taxon>
        <taxon>Ktedonosporobacteraceae</taxon>
        <taxon>Ktedonosporobacter</taxon>
    </lineage>
</organism>
<dbReference type="AlphaFoldDB" id="A0A4P6JUE9"/>
<dbReference type="GO" id="GO:0043531">
    <property type="term" value="F:ADP binding"/>
    <property type="evidence" value="ECO:0007669"/>
    <property type="project" value="InterPro"/>
</dbReference>
<feature type="repeat" description="TPR" evidence="3">
    <location>
        <begin position="660"/>
        <end position="693"/>
    </location>
</feature>
<dbReference type="SUPFAM" id="SSF52540">
    <property type="entry name" value="P-loop containing nucleoside triphosphate hydrolases"/>
    <property type="match status" value="1"/>
</dbReference>
<name>A0A4P6JUE9_KTERU</name>
<dbReference type="Pfam" id="PF13424">
    <property type="entry name" value="TPR_12"/>
    <property type="match status" value="4"/>
</dbReference>
<dbReference type="InterPro" id="IPR011990">
    <property type="entry name" value="TPR-like_helical_dom_sf"/>
</dbReference>
<dbReference type="SUPFAM" id="SSF52200">
    <property type="entry name" value="Toll/Interleukin receptor TIR domain"/>
    <property type="match status" value="1"/>
</dbReference>
<dbReference type="Proteomes" id="UP000290365">
    <property type="component" value="Chromosome"/>
</dbReference>
<dbReference type="Gene3D" id="1.25.40.10">
    <property type="entry name" value="Tetratricopeptide repeat domain"/>
    <property type="match status" value="3"/>
</dbReference>
<feature type="repeat" description="TPR" evidence="3">
    <location>
        <begin position="618"/>
        <end position="651"/>
    </location>
</feature>
<dbReference type="PROSITE" id="PS50104">
    <property type="entry name" value="TIR"/>
    <property type="match status" value="1"/>
</dbReference>
<dbReference type="PANTHER" id="PTHR45641">
    <property type="entry name" value="TETRATRICOPEPTIDE REPEAT PROTEIN (AFU_ORTHOLOGUE AFUA_6G03870)"/>
    <property type="match status" value="1"/>
</dbReference>
<dbReference type="SMART" id="SM00255">
    <property type="entry name" value="TIR"/>
    <property type="match status" value="1"/>
</dbReference>
<gene>
    <name evidence="5" type="ORF">EPA93_22240</name>
</gene>
<dbReference type="PANTHER" id="PTHR45641:SF19">
    <property type="entry name" value="NEPHROCYSTIN-3"/>
    <property type="match status" value="1"/>
</dbReference>
<reference evidence="5 6" key="1">
    <citation type="submission" date="2019-01" db="EMBL/GenBank/DDBJ databases">
        <title>Ktedonosporobacter rubrisoli SCAWS-G2.</title>
        <authorList>
            <person name="Huang Y."/>
            <person name="Yan B."/>
        </authorList>
    </citation>
    <scope>NUCLEOTIDE SEQUENCE [LARGE SCALE GENOMIC DNA]</scope>
    <source>
        <strain evidence="5 6">SCAWS-G2</strain>
    </source>
</reference>
<feature type="repeat" description="TPR" evidence="3">
    <location>
        <begin position="702"/>
        <end position="735"/>
    </location>
</feature>
<dbReference type="OrthoDB" id="580767at2"/>